<proteinExistence type="predicted"/>
<name>A0ABQ3DB26_9ACTN</name>
<accession>A0ABQ3DB26</accession>
<evidence type="ECO:0000313" key="1">
    <source>
        <dbReference type="EMBL" id="GHA69586.1"/>
    </source>
</evidence>
<dbReference type="EMBL" id="BMVN01000070">
    <property type="protein sequence ID" value="GHA69586.1"/>
    <property type="molecule type" value="Genomic_DNA"/>
</dbReference>
<keyword evidence="2" id="KW-1185">Reference proteome</keyword>
<gene>
    <name evidence="1" type="ORF">GCM10010345_86360</name>
</gene>
<evidence type="ECO:0008006" key="3">
    <source>
        <dbReference type="Google" id="ProtNLM"/>
    </source>
</evidence>
<evidence type="ECO:0000313" key="2">
    <source>
        <dbReference type="Proteomes" id="UP000653644"/>
    </source>
</evidence>
<protein>
    <recommendedName>
        <fullName evidence="3">Lipoprotein</fullName>
    </recommendedName>
</protein>
<comment type="caution">
    <text evidence="1">The sequence shown here is derived from an EMBL/GenBank/DDBJ whole genome shotgun (WGS) entry which is preliminary data.</text>
</comment>
<dbReference type="Gene3D" id="2.60.40.2880">
    <property type="entry name" value="MmpS1-5, C-terminal soluble domain"/>
    <property type="match status" value="1"/>
</dbReference>
<dbReference type="InterPro" id="IPR038468">
    <property type="entry name" value="MmpS_C"/>
</dbReference>
<organism evidence="1 2">
    <name type="scientific">Streptomyces canarius</name>
    <dbReference type="NCBI Taxonomy" id="285453"/>
    <lineage>
        <taxon>Bacteria</taxon>
        <taxon>Bacillati</taxon>
        <taxon>Actinomycetota</taxon>
        <taxon>Actinomycetes</taxon>
        <taxon>Kitasatosporales</taxon>
        <taxon>Streptomycetaceae</taxon>
        <taxon>Streptomyces</taxon>
    </lineage>
</organism>
<dbReference type="Proteomes" id="UP000653644">
    <property type="component" value="Unassembled WGS sequence"/>
</dbReference>
<reference evidence="2" key="1">
    <citation type="journal article" date="2019" name="Int. J. Syst. Evol. Microbiol.">
        <title>The Global Catalogue of Microorganisms (GCM) 10K type strain sequencing project: providing services to taxonomists for standard genome sequencing and annotation.</title>
        <authorList>
            <consortium name="The Broad Institute Genomics Platform"/>
            <consortium name="The Broad Institute Genome Sequencing Center for Infectious Disease"/>
            <person name="Wu L."/>
            <person name="Ma J."/>
        </authorList>
    </citation>
    <scope>NUCLEOTIDE SEQUENCE [LARGE SCALE GENOMIC DNA]</scope>
    <source>
        <strain evidence="2">JCM 4733</strain>
    </source>
</reference>
<sequence>MNDPCAAREGLPTAVAGAWQLRGIAVAPGDRRYSRPMAIVEGDAARRRRRQLPGLSGRIALIVLSGALALTACGSDKNGDKSGSGKNKESVEHHTVVLEATSDYGRPIAINYFGTATGPQGITTIGKKGEGDLSAESPWKVTLTVEGKDPWVHLSANGTGCLGRATGGDSCETGAIPDRKDIAGTGTTTCRITIDGKVVAERSYTYPTIVPVTCLTPRSGKTG</sequence>